<comment type="caution">
    <text evidence="10">The sequence shown here is derived from an EMBL/GenBank/DDBJ whole genome shotgun (WGS) entry which is preliminary data.</text>
</comment>
<dbReference type="Gene3D" id="2.40.30.10">
    <property type="entry name" value="Translation factors"/>
    <property type="match status" value="1"/>
</dbReference>
<evidence type="ECO:0000313" key="11">
    <source>
        <dbReference type="Proteomes" id="UP000280307"/>
    </source>
</evidence>
<dbReference type="InterPro" id="IPR015190">
    <property type="entry name" value="Elong_fac_SelB-wing-hlx_typ-2"/>
</dbReference>
<accession>A0A426U5R6</accession>
<dbReference type="InterPro" id="IPR057335">
    <property type="entry name" value="Beta-barrel_SelB"/>
</dbReference>
<dbReference type="EMBL" id="RSAS01000199">
    <property type="protein sequence ID" value="RRR75297.1"/>
    <property type="molecule type" value="Genomic_DNA"/>
</dbReference>
<dbReference type="GO" id="GO:0035368">
    <property type="term" value="F:selenocysteine insertion sequence binding"/>
    <property type="evidence" value="ECO:0007669"/>
    <property type="project" value="TreeGrafter"/>
</dbReference>
<name>A0A426U5R6_9CHLR</name>
<dbReference type="Gene3D" id="1.10.10.10">
    <property type="entry name" value="Winged helix-like DNA-binding domain superfamily/Winged helix DNA-binding domain"/>
    <property type="match status" value="1"/>
</dbReference>
<dbReference type="Gene3D" id="1.10.10.2770">
    <property type="match status" value="1"/>
</dbReference>
<evidence type="ECO:0000256" key="8">
    <source>
        <dbReference type="ARBA" id="ARBA00031615"/>
    </source>
</evidence>
<dbReference type="SUPFAM" id="SSF52540">
    <property type="entry name" value="P-loop containing nucleoside triphosphate hydrolases"/>
    <property type="match status" value="1"/>
</dbReference>
<dbReference type="InterPro" id="IPR050543">
    <property type="entry name" value="eIF2G"/>
</dbReference>
<evidence type="ECO:0000256" key="5">
    <source>
        <dbReference type="ARBA" id="ARBA00022917"/>
    </source>
</evidence>
<dbReference type="GO" id="GO:0000049">
    <property type="term" value="F:tRNA binding"/>
    <property type="evidence" value="ECO:0007669"/>
    <property type="project" value="TreeGrafter"/>
</dbReference>
<dbReference type="Gene3D" id="3.40.50.300">
    <property type="entry name" value="P-loop containing nucleotide triphosphate hydrolases"/>
    <property type="match status" value="1"/>
</dbReference>
<dbReference type="PANTHER" id="PTHR42854">
    <property type="entry name" value="EUKARYOTIC TRANSLATION INITIATION FACTOR 2 SUBUNIT 3 FAMILY MEMBER"/>
    <property type="match status" value="1"/>
</dbReference>
<dbReference type="Pfam" id="PF03144">
    <property type="entry name" value="GTP_EFTU_D2"/>
    <property type="match status" value="1"/>
</dbReference>
<dbReference type="Pfam" id="PF09107">
    <property type="entry name" value="WHD_3rd_SelB"/>
    <property type="match status" value="1"/>
</dbReference>
<dbReference type="InterPro" id="IPR004161">
    <property type="entry name" value="EFTu-like_2"/>
</dbReference>
<dbReference type="GO" id="GO:0016259">
    <property type="term" value="P:selenocysteine metabolic process"/>
    <property type="evidence" value="ECO:0007669"/>
    <property type="project" value="TreeGrafter"/>
</dbReference>
<dbReference type="InterPro" id="IPR015191">
    <property type="entry name" value="SelB_WHD4"/>
</dbReference>
<dbReference type="AlphaFoldDB" id="A0A426U5R6"/>
<dbReference type="PROSITE" id="PS51722">
    <property type="entry name" value="G_TR_2"/>
    <property type="match status" value="1"/>
</dbReference>
<dbReference type="GO" id="GO:0005525">
    <property type="term" value="F:GTP binding"/>
    <property type="evidence" value="ECO:0007669"/>
    <property type="project" value="UniProtKB-KW"/>
</dbReference>
<dbReference type="InterPro" id="IPR004535">
    <property type="entry name" value="Transl_elong_SelB"/>
</dbReference>
<keyword evidence="3" id="KW-0963">Cytoplasm</keyword>
<dbReference type="PANTHER" id="PTHR42854:SF3">
    <property type="entry name" value="EUKARYOTIC TRANSLATION INITIATION FACTOR 2 SUBUNIT 3-RELATED"/>
    <property type="match status" value="1"/>
</dbReference>
<gene>
    <name evidence="10" type="primary">selB</name>
    <name evidence="10" type="ORF">EI684_05060</name>
</gene>
<evidence type="ECO:0000256" key="2">
    <source>
        <dbReference type="ARBA" id="ARBA00015953"/>
    </source>
</evidence>
<dbReference type="Pfam" id="PF00009">
    <property type="entry name" value="GTP_EFTU"/>
    <property type="match status" value="1"/>
</dbReference>
<dbReference type="Pfam" id="PF09106">
    <property type="entry name" value="WHD_2nd_SelB"/>
    <property type="match status" value="1"/>
</dbReference>
<dbReference type="GO" id="GO:0003924">
    <property type="term" value="F:GTPase activity"/>
    <property type="evidence" value="ECO:0007669"/>
    <property type="project" value="InterPro"/>
</dbReference>
<reference evidence="10 11" key="1">
    <citation type="submission" date="2018-12" db="EMBL/GenBank/DDBJ databases">
        <title>Genome Sequence of Candidatus Viridilinea halotolerans isolated from saline sulfide-rich spring.</title>
        <authorList>
            <person name="Grouzdev D.S."/>
            <person name="Burganskaya E.I."/>
            <person name="Krutkina M.S."/>
            <person name="Sukhacheva M.V."/>
            <person name="Gorlenko V.M."/>
        </authorList>
    </citation>
    <scope>NUCLEOTIDE SEQUENCE [LARGE SCALE GENOMIC DNA]</scope>
    <source>
        <strain evidence="10">Chok-6</strain>
    </source>
</reference>
<evidence type="ECO:0000256" key="3">
    <source>
        <dbReference type="ARBA" id="ARBA00022490"/>
    </source>
</evidence>
<dbReference type="InterPro" id="IPR036388">
    <property type="entry name" value="WH-like_DNA-bd_sf"/>
</dbReference>
<dbReference type="NCBIfam" id="TIGR00475">
    <property type="entry name" value="selB"/>
    <property type="match status" value="1"/>
</dbReference>
<dbReference type="GO" id="GO:0001514">
    <property type="term" value="P:selenocysteine incorporation"/>
    <property type="evidence" value="ECO:0007669"/>
    <property type="project" value="InterPro"/>
</dbReference>
<dbReference type="SUPFAM" id="SSF50465">
    <property type="entry name" value="EF-Tu/eEF-1alpha/eIF2-gamma C-terminal domain"/>
    <property type="match status" value="1"/>
</dbReference>
<dbReference type="InterPro" id="IPR009001">
    <property type="entry name" value="Transl_elong_EF1A/Init_IF2_C"/>
</dbReference>
<keyword evidence="4" id="KW-0547">Nucleotide-binding</keyword>
<dbReference type="InterPro" id="IPR000795">
    <property type="entry name" value="T_Tr_GTP-bd_dom"/>
</dbReference>
<dbReference type="GO" id="GO:0005829">
    <property type="term" value="C:cytosol"/>
    <property type="evidence" value="ECO:0007669"/>
    <property type="project" value="TreeGrafter"/>
</dbReference>
<dbReference type="Pfam" id="PF25461">
    <property type="entry name" value="Beta-barrel_SelB"/>
    <property type="match status" value="1"/>
</dbReference>
<comment type="function">
    <text evidence="7">Translation factor necessary for the incorporation of selenocysteine into proteins. It probably replaces EF-Tu for the insertion of selenocysteine directed by the UGA codon. SelB binds GTP and GDP.</text>
</comment>
<dbReference type="SUPFAM" id="SSF50447">
    <property type="entry name" value="Translation proteins"/>
    <property type="match status" value="1"/>
</dbReference>
<evidence type="ECO:0000259" key="9">
    <source>
        <dbReference type="PROSITE" id="PS51722"/>
    </source>
</evidence>
<keyword evidence="5" id="KW-0648">Protein biosynthesis</keyword>
<comment type="subcellular location">
    <subcellularLocation>
        <location evidence="1">Cytoplasm</location>
    </subcellularLocation>
</comment>
<evidence type="ECO:0000256" key="7">
    <source>
        <dbReference type="ARBA" id="ARBA00025526"/>
    </source>
</evidence>
<dbReference type="InterPro" id="IPR036390">
    <property type="entry name" value="WH_DNA-bd_sf"/>
</dbReference>
<dbReference type="PRINTS" id="PR00315">
    <property type="entry name" value="ELONGATNFCT"/>
</dbReference>
<feature type="domain" description="Tr-type G" evidence="9">
    <location>
        <begin position="1"/>
        <end position="171"/>
    </location>
</feature>
<dbReference type="SUPFAM" id="SSF46785">
    <property type="entry name" value="Winged helix' DNA-binding domain"/>
    <property type="match status" value="2"/>
</dbReference>
<evidence type="ECO:0000256" key="4">
    <source>
        <dbReference type="ARBA" id="ARBA00022741"/>
    </source>
</evidence>
<dbReference type="InterPro" id="IPR009000">
    <property type="entry name" value="Transl_B-barrel_sf"/>
</dbReference>
<dbReference type="CDD" id="cd15491">
    <property type="entry name" value="selB_III"/>
    <property type="match status" value="1"/>
</dbReference>
<dbReference type="GO" id="GO:0003746">
    <property type="term" value="F:translation elongation factor activity"/>
    <property type="evidence" value="ECO:0007669"/>
    <property type="project" value="UniProtKB-KW"/>
</dbReference>
<keyword evidence="10" id="KW-0251">Elongation factor</keyword>
<proteinExistence type="predicted"/>
<dbReference type="Proteomes" id="UP000280307">
    <property type="component" value="Unassembled WGS sequence"/>
</dbReference>
<evidence type="ECO:0000256" key="1">
    <source>
        <dbReference type="ARBA" id="ARBA00004496"/>
    </source>
</evidence>
<evidence type="ECO:0000256" key="6">
    <source>
        <dbReference type="ARBA" id="ARBA00023134"/>
    </source>
</evidence>
<protein>
    <recommendedName>
        <fullName evidence="2">Selenocysteine-specific elongation factor</fullName>
    </recommendedName>
    <alternativeName>
        <fullName evidence="8">SelB translation factor</fullName>
    </alternativeName>
</protein>
<dbReference type="CDD" id="cd04171">
    <property type="entry name" value="SelB"/>
    <property type="match status" value="1"/>
</dbReference>
<organism evidence="10 11">
    <name type="scientific">Candidatus Viridilinea halotolerans</name>
    <dbReference type="NCBI Taxonomy" id="2491704"/>
    <lineage>
        <taxon>Bacteria</taxon>
        <taxon>Bacillati</taxon>
        <taxon>Chloroflexota</taxon>
        <taxon>Chloroflexia</taxon>
        <taxon>Chloroflexales</taxon>
        <taxon>Chloroflexineae</taxon>
        <taxon>Oscillochloridaceae</taxon>
        <taxon>Candidatus Viridilinea</taxon>
    </lineage>
</organism>
<evidence type="ECO:0000313" key="10">
    <source>
        <dbReference type="EMBL" id="RRR75297.1"/>
    </source>
</evidence>
<dbReference type="CDD" id="cd03696">
    <property type="entry name" value="SelB_II"/>
    <property type="match status" value="1"/>
</dbReference>
<dbReference type="InterPro" id="IPR027417">
    <property type="entry name" value="P-loop_NTPase"/>
</dbReference>
<sequence>MYVIGTAGHVDHGKSTLVKSLTGTDPDRWAEEQRRAMTLDLGFAWFTLPSGRVVSLVDVPGHERFIKNMLAGVGGLDAALLIVAADEAVMPQTLEHLAILDLLEVRHGLVVLTKADLVDGPWLDLVREEVGERLRGTSLADAPLVAVSARTGAGLPALCQALDTLLAATPTRSSAQGSPRLPIDRAFTIGGFGTVVTGTLLDGPLALGCDVEVLPAGRKVRVRGLQIHGSKTELALPGSRVAVNLAGVHPSELARGDVLALPGVLRPTQMLDLRLRVLADAPAPIEQNAALDLFSGTSEVACRVTLLDAERLDPGVSGWVQLRLATPVALLRGDRCILRVASPSRTVAGGSVVATHPLRHRRFRPEVLAQLEILARGEPADLLLQALSAGMPCSWEEIMSASGLSAAQVRQLGAQMAAASRLVLLNDEPNLPLLISINGWQQLSARLQDILRAHHRRYPLRRGMSREELRQKLGLTPHRLTPVVNEAARQALVARNETSVWLQGHAPRPDTAGQQALDAALGAMARRPYSPPNPDLDSELLAWALEQQMLVRVAPDIFFLPATYAELEAWVRHTIACEGSISLNHIRDHFGSSRKYALALLEHLDERKITRRSGEGRVLV</sequence>
<keyword evidence="6" id="KW-0342">GTP-binding</keyword>